<keyword evidence="1" id="KW-0812">Transmembrane</keyword>
<keyword evidence="1" id="KW-0472">Membrane</keyword>
<reference evidence="3" key="1">
    <citation type="submission" date="2014-03" db="EMBL/GenBank/DDBJ databases">
        <authorList>
            <person name="Aksoy S."/>
            <person name="Warren W."/>
            <person name="Wilson R.K."/>
        </authorList>
    </citation>
    <scope>NUCLEOTIDE SEQUENCE [LARGE SCALE GENOMIC DNA]</scope>
    <source>
        <strain evidence="3">IAEA</strain>
    </source>
</reference>
<keyword evidence="3" id="KW-1185">Reference proteome</keyword>
<name>A0A1A9WQH0_9MUSC</name>
<feature type="transmembrane region" description="Helical" evidence="1">
    <location>
        <begin position="130"/>
        <end position="153"/>
    </location>
</feature>
<dbReference type="Proteomes" id="UP000091820">
    <property type="component" value="Unassembled WGS sequence"/>
</dbReference>
<keyword evidence="1" id="KW-1133">Transmembrane helix</keyword>
<dbReference type="VEuPathDB" id="VectorBase:GBRI028208"/>
<accession>A0A1A9WQH0</accession>
<dbReference type="AlphaFoldDB" id="A0A1A9WQH0"/>
<evidence type="ECO:0000313" key="2">
    <source>
        <dbReference type="EnsemblMetazoa" id="GBRI028208-PA"/>
    </source>
</evidence>
<proteinExistence type="predicted"/>
<dbReference type="EnsemblMetazoa" id="GBRI028208-RA">
    <property type="protein sequence ID" value="GBRI028208-PA"/>
    <property type="gene ID" value="GBRI028208"/>
</dbReference>
<reference evidence="2" key="2">
    <citation type="submission" date="2020-05" db="UniProtKB">
        <authorList>
            <consortium name="EnsemblMetazoa"/>
        </authorList>
    </citation>
    <scope>IDENTIFICATION</scope>
    <source>
        <strain evidence="2">IAEA</strain>
    </source>
</reference>
<evidence type="ECO:0000256" key="1">
    <source>
        <dbReference type="SAM" id="Phobius"/>
    </source>
</evidence>
<sequence>MNAKHPRSEGKNAIKHNISHEINVKGRLLYFGSFVCGKAVVTENKKLDPIDHIGNLICLVDVDLIQGQIVMKSGKQLSCKPAVFSVHTEWTETVRLSDADSINSAWIIDRVIIAEDFKYSYETLDFESNIYSGISVLLQVVVISIICMCVYLATRSMCVCELILQQEFNNVKFGIATQRPLLQNNTEQNKCWQKVLQECIIISYAYVAYVNNSEKNKESSDHYIRRTSSQEGLEVT</sequence>
<protein>
    <submittedName>
        <fullName evidence="2">Uncharacterized protein</fullName>
    </submittedName>
</protein>
<organism evidence="2 3">
    <name type="scientific">Glossina brevipalpis</name>
    <dbReference type="NCBI Taxonomy" id="37001"/>
    <lineage>
        <taxon>Eukaryota</taxon>
        <taxon>Metazoa</taxon>
        <taxon>Ecdysozoa</taxon>
        <taxon>Arthropoda</taxon>
        <taxon>Hexapoda</taxon>
        <taxon>Insecta</taxon>
        <taxon>Pterygota</taxon>
        <taxon>Neoptera</taxon>
        <taxon>Endopterygota</taxon>
        <taxon>Diptera</taxon>
        <taxon>Brachycera</taxon>
        <taxon>Muscomorpha</taxon>
        <taxon>Hippoboscoidea</taxon>
        <taxon>Glossinidae</taxon>
        <taxon>Glossina</taxon>
    </lineage>
</organism>
<evidence type="ECO:0000313" key="3">
    <source>
        <dbReference type="Proteomes" id="UP000091820"/>
    </source>
</evidence>